<dbReference type="FunFam" id="3.40.640.10:FF:000033">
    <property type="entry name" value="Aspartate aminotransferase"/>
    <property type="match status" value="1"/>
</dbReference>
<evidence type="ECO:0000256" key="7">
    <source>
        <dbReference type="ARBA" id="ARBA00049185"/>
    </source>
</evidence>
<dbReference type="EC" id="2.6.1.-" evidence="8"/>
<dbReference type="CDD" id="cd00609">
    <property type="entry name" value="AAT_like"/>
    <property type="match status" value="1"/>
</dbReference>
<evidence type="ECO:0000256" key="8">
    <source>
        <dbReference type="RuleBase" id="RU000481"/>
    </source>
</evidence>
<comment type="catalytic activity">
    <reaction evidence="7">
        <text>L-aspartate + 2-oxoglutarate = oxaloacetate + L-glutamate</text>
        <dbReference type="Rhea" id="RHEA:21824"/>
        <dbReference type="ChEBI" id="CHEBI:16452"/>
        <dbReference type="ChEBI" id="CHEBI:16810"/>
        <dbReference type="ChEBI" id="CHEBI:29985"/>
        <dbReference type="ChEBI" id="CHEBI:29991"/>
        <dbReference type="EC" id="2.6.1.1"/>
    </reaction>
</comment>
<dbReference type="PROSITE" id="PS00105">
    <property type="entry name" value="AA_TRANSFER_CLASS_1"/>
    <property type="match status" value="1"/>
</dbReference>
<dbReference type="AlphaFoldDB" id="A0A5S4YUD0"/>
<evidence type="ECO:0000256" key="2">
    <source>
        <dbReference type="ARBA" id="ARBA00007441"/>
    </source>
</evidence>
<dbReference type="GO" id="GO:0030170">
    <property type="term" value="F:pyridoxal phosphate binding"/>
    <property type="evidence" value="ECO:0007669"/>
    <property type="project" value="InterPro"/>
</dbReference>
<evidence type="ECO:0000256" key="1">
    <source>
        <dbReference type="ARBA" id="ARBA00001933"/>
    </source>
</evidence>
<organism evidence="10 11">
    <name type="scientific">Bradyrhizobium hipponense</name>
    <dbReference type="NCBI Taxonomy" id="2605638"/>
    <lineage>
        <taxon>Bacteria</taxon>
        <taxon>Pseudomonadati</taxon>
        <taxon>Pseudomonadota</taxon>
        <taxon>Alphaproteobacteria</taxon>
        <taxon>Hyphomicrobiales</taxon>
        <taxon>Nitrobacteraceae</taxon>
        <taxon>Bradyrhizobium</taxon>
    </lineage>
</organism>
<sequence>MNAPLHTSALFRPSHRIASIGVSEILKISGLAAEMKRQGRDIIVLGAGEPDFDTPDPIKDAAERAIRAGVTKYTALDGGQELKAAIRAKFKRDNELEFAQDEITVSAGAKQVLFNAMMATINPGDEVIIPTPFWVTYADIVAIVGGTPVLVPCSEANGFRLQGNVLERAITPRTRWLMLNSPSNPSGAAYSETDYRPILDVLIKHPHVWLMVDDIYEHIIYDDFRFVTPAAIEPALRSRILTVNGVSKAYAMTGWRIGYGAGPSPLIRAMAVVQSQSTSCPSSVSQAAAIEALNGPQDFIRDRCSSFQQRRDLVVGALNAIDGIRCRAPEGAFYTFASCAGLIGKVTPDGQTLRSDTDFAEYLLRAAGVAVIPGSAFGLAPYFRISYATSAVELEDACQRIARATAGLS</sequence>
<keyword evidence="11" id="KW-1185">Reference proteome</keyword>
<evidence type="ECO:0000256" key="4">
    <source>
        <dbReference type="ARBA" id="ARBA00022576"/>
    </source>
</evidence>
<dbReference type="SUPFAM" id="SSF53383">
    <property type="entry name" value="PLP-dependent transferases"/>
    <property type="match status" value="1"/>
</dbReference>
<dbReference type="InterPro" id="IPR050596">
    <property type="entry name" value="AspAT/PAT-like"/>
</dbReference>
<dbReference type="InterPro" id="IPR004839">
    <property type="entry name" value="Aminotransferase_I/II_large"/>
</dbReference>
<keyword evidence="5 8" id="KW-0808">Transferase</keyword>
<dbReference type="Pfam" id="PF00155">
    <property type="entry name" value="Aminotran_1_2"/>
    <property type="match status" value="1"/>
</dbReference>
<evidence type="ECO:0000256" key="6">
    <source>
        <dbReference type="ARBA" id="ARBA00022898"/>
    </source>
</evidence>
<evidence type="ECO:0000259" key="9">
    <source>
        <dbReference type="Pfam" id="PF00155"/>
    </source>
</evidence>
<dbReference type="Gene3D" id="3.90.1150.10">
    <property type="entry name" value="Aspartate Aminotransferase, domain 1"/>
    <property type="match status" value="1"/>
</dbReference>
<keyword evidence="4 8" id="KW-0032">Aminotransferase</keyword>
<evidence type="ECO:0000256" key="3">
    <source>
        <dbReference type="ARBA" id="ARBA00011738"/>
    </source>
</evidence>
<dbReference type="InterPro" id="IPR015421">
    <property type="entry name" value="PyrdxlP-dep_Trfase_major"/>
</dbReference>
<gene>
    <name evidence="10" type="ORF">FXV83_04275</name>
</gene>
<evidence type="ECO:0000313" key="10">
    <source>
        <dbReference type="EMBL" id="TYO67990.1"/>
    </source>
</evidence>
<comment type="cofactor">
    <cofactor evidence="1 8">
        <name>pyridoxal 5'-phosphate</name>
        <dbReference type="ChEBI" id="CHEBI:597326"/>
    </cofactor>
</comment>
<dbReference type="InterPro" id="IPR004838">
    <property type="entry name" value="NHTrfase_class1_PyrdxlP-BS"/>
</dbReference>
<protein>
    <recommendedName>
        <fullName evidence="8">Aminotransferase</fullName>
        <ecNumber evidence="8">2.6.1.-</ecNumber>
    </recommendedName>
</protein>
<accession>A0A5S4YUD0</accession>
<comment type="subunit">
    <text evidence="3">Homodimer.</text>
</comment>
<dbReference type="Gene3D" id="3.40.640.10">
    <property type="entry name" value="Type I PLP-dependent aspartate aminotransferase-like (Major domain)"/>
    <property type="match status" value="1"/>
</dbReference>
<comment type="similarity">
    <text evidence="2 8">Belongs to the class-I pyridoxal-phosphate-dependent aminotransferase family.</text>
</comment>
<evidence type="ECO:0000256" key="5">
    <source>
        <dbReference type="ARBA" id="ARBA00022679"/>
    </source>
</evidence>
<dbReference type="GO" id="GO:0006520">
    <property type="term" value="P:amino acid metabolic process"/>
    <property type="evidence" value="ECO:0007669"/>
    <property type="project" value="InterPro"/>
</dbReference>
<evidence type="ECO:0000313" key="11">
    <source>
        <dbReference type="Proteomes" id="UP000324797"/>
    </source>
</evidence>
<dbReference type="PANTHER" id="PTHR46383:SF1">
    <property type="entry name" value="ASPARTATE AMINOTRANSFERASE"/>
    <property type="match status" value="1"/>
</dbReference>
<dbReference type="InterPro" id="IPR015422">
    <property type="entry name" value="PyrdxlP-dep_Trfase_small"/>
</dbReference>
<dbReference type="GO" id="GO:0004069">
    <property type="term" value="F:L-aspartate:2-oxoglutarate aminotransferase activity"/>
    <property type="evidence" value="ECO:0007669"/>
    <property type="project" value="UniProtKB-EC"/>
</dbReference>
<comment type="caution">
    <text evidence="10">The sequence shown here is derived from an EMBL/GenBank/DDBJ whole genome shotgun (WGS) entry which is preliminary data.</text>
</comment>
<dbReference type="Proteomes" id="UP000324797">
    <property type="component" value="Unassembled WGS sequence"/>
</dbReference>
<dbReference type="RefSeq" id="WP_148737941.1">
    <property type="nucleotide sequence ID" value="NZ_VSTH01000014.1"/>
</dbReference>
<proteinExistence type="inferred from homology"/>
<dbReference type="EMBL" id="VSTH01000014">
    <property type="protein sequence ID" value="TYO67990.1"/>
    <property type="molecule type" value="Genomic_DNA"/>
</dbReference>
<name>A0A5S4YUD0_9BRAD</name>
<dbReference type="PANTHER" id="PTHR46383">
    <property type="entry name" value="ASPARTATE AMINOTRANSFERASE"/>
    <property type="match status" value="1"/>
</dbReference>
<keyword evidence="6" id="KW-0663">Pyridoxal phosphate</keyword>
<dbReference type="InterPro" id="IPR015424">
    <property type="entry name" value="PyrdxlP-dep_Trfase"/>
</dbReference>
<feature type="domain" description="Aminotransferase class I/classII large" evidence="9">
    <location>
        <begin position="41"/>
        <end position="401"/>
    </location>
</feature>
<reference evidence="10 11" key="1">
    <citation type="submission" date="2019-08" db="EMBL/GenBank/DDBJ databases">
        <title>Bradyrhizobium hipponensis sp. nov., a rhizobium isolated from a Lupinus angustifolius root nodule in Tunisia.</title>
        <authorList>
            <person name="Off K."/>
            <person name="Rejili M."/>
            <person name="Mars M."/>
            <person name="Brachmann A."/>
            <person name="Marin M."/>
        </authorList>
    </citation>
    <scope>NUCLEOTIDE SEQUENCE [LARGE SCALE GENOMIC DNA]</scope>
    <source>
        <strain evidence="11">aSej3</strain>
    </source>
</reference>